<dbReference type="Pfam" id="PF00520">
    <property type="entry name" value="Ion_trans"/>
    <property type="match status" value="1"/>
</dbReference>
<evidence type="ECO:0000256" key="2">
    <source>
        <dbReference type="ARBA" id="ARBA00022692"/>
    </source>
</evidence>
<dbReference type="PROSITE" id="PS00018">
    <property type="entry name" value="EF_HAND_1"/>
    <property type="match status" value="1"/>
</dbReference>
<keyword evidence="2 10" id="KW-0812">Transmembrane</keyword>
<comment type="caution">
    <text evidence="12">The sequence shown here is derived from an EMBL/GenBank/DDBJ whole genome shotgun (WGS) entry which is preliminary data.</text>
</comment>
<feature type="domain" description="EF-hand" evidence="11">
    <location>
        <begin position="263"/>
        <end position="298"/>
    </location>
</feature>
<keyword evidence="6 8" id="KW-0040">ANK repeat</keyword>
<feature type="region of interest" description="Disordered" evidence="9">
    <location>
        <begin position="796"/>
        <end position="818"/>
    </location>
</feature>
<dbReference type="InterPro" id="IPR002048">
    <property type="entry name" value="EF_hand_dom"/>
</dbReference>
<evidence type="ECO:0000256" key="3">
    <source>
        <dbReference type="ARBA" id="ARBA00022737"/>
    </source>
</evidence>
<dbReference type="OrthoDB" id="434372at2759"/>
<reference evidence="12" key="1">
    <citation type="submission" date="2021-02" db="EMBL/GenBank/DDBJ databases">
        <authorList>
            <person name="Dougan E. K."/>
            <person name="Rhodes N."/>
            <person name="Thang M."/>
            <person name="Chan C."/>
        </authorList>
    </citation>
    <scope>NUCLEOTIDE SEQUENCE</scope>
</reference>
<sequence>NYTLLVLYSLESCARAFAEREQFLCNVWNVTDLMTVLLGWVSVLLNKIINISPNLLRLARLVRVLRAARVFISVPEFYLLVSGLYSSMKAIVFGSCMLLSAIVVWAIIAVEVLHPVAASQMTFEDTECQGLDCKMRFKSVYSAGLTLFQQIVAGDSWGEISIPMLEQHPWTSVVLFPIMVSISLGVMNLILAVIVERATEARENDQDRKLKKKEHERSQNMINFALLCNEMDADNSGSLSLEEMLKGYDDIDAFCKLMQVMDIRREDMETIFHVLDTDLSGEVSYFEFCQHLSGFFERDPAIMQSLIKYSVMEVRKLMDHDVIATLRRHTDMLDQQTRLLEAMVPTFARMQEMDRSRQVSPEASQKPEEPWSLDFWRSRPLKSEKYEKPSVSPALNSSPMETFGSIQQQLQPVLARAEALVLEALDRRDEQVLCLAQSKEVAPLEENIDQKAAERTPSTDSLLGNQFVVLCNSFQHRLQEIENLEQRCRDIVQYLKSAQDQEGNGGCFTAAQFVHQEEFTYVSAIHAKEKGFLRQQYCFAVHTYAYAVRFAGVPKKVAEKSFERLEAMAYLWESTMKGGVDYFHMQAAPAKFCWSTDDASKLTRGAVHPVPLGFDMGQAATVHCRTDCRAPPRCEGVVQDCIQDLNPNIAAPSLESKLLRAAREGNLEVVTEQISLGADVNSRQPLKLITLDRYHSGEPVRNCGMTPLMYAANTGRAKVIRALLLARARVNDTDERGVSALHLAAASGDISTFQVLLENYALPTTTEEGDTVLDYLPQEVRNDASLLKKFQASLPATGDEEEADIASEAKKSKGRTRY</sequence>
<dbReference type="InterPro" id="IPR005821">
    <property type="entry name" value="Ion_trans_dom"/>
</dbReference>
<evidence type="ECO:0000256" key="1">
    <source>
        <dbReference type="ARBA" id="ARBA00004141"/>
    </source>
</evidence>
<keyword evidence="5 10" id="KW-1133">Transmembrane helix</keyword>
<dbReference type="Gene3D" id="1.10.287.70">
    <property type="match status" value="1"/>
</dbReference>
<dbReference type="GO" id="GO:0016020">
    <property type="term" value="C:membrane"/>
    <property type="evidence" value="ECO:0007669"/>
    <property type="project" value="UniProtKB-SubCell"/>
</dbReference>
<accession>A0A812YQH5</accession>
<feature type="repeat" description="ANK" evidence="8">
    <location>
        <begin position="703"/>
        <end position="735"/>
    </location>
</feature>
<feature type="non-terminal residue" evidence="12">
    <location>
        <position position="1"/>
    </location>
</feature>
<dbReference type="SMART" id="SM00248">
    <property type="entry name" value="ANK"/>
    <property type="match status" value="3"/>
</dbReference>
<dbReference type="PROSITE" id="PS50088">
    <property type="entry name" value="ANK_REPEAT"/>
    <property type="match status" value="2"/>
</dbReference>
<keyword evidence="13" id="KW-1185">Reference proteome</keyword>
<proteinExistence type="predicted"/>
<evidence type="ECO:0000313" key="12">
    <source>
        <dbReference type="EMBL" id="CAE7783915.1"/>
    </source>
</evidence>
<protein>
    <submittedName>
        <fullName evidence="12">Scn11a protein</fullName>
    </submittedName>
</protein>
<dbReference type="InterPro" id="IPR018247">
    <property type="entry name" value="EF_Hand_1_Ca_BS"/>
</dbReference>
<dbReference type="Gene3D" id="1.10.238.10">
    <property type="entry name" value="EF-hand"/>
    <property type="match status" value="1"/>
</dbReference>
<organism evidence="12 13">
    <name type="scientific">Symbiodinium pilosum</name>
    <name type="common">Dinoflagellate</name>
    <dbReference type="NCBI Taxonomy" id="2952"/>
    <lineage>
        <taxon>Eukaryota</taxon>
        <taxon>Sar</taxon>
        <taxon>Alveolata</taxon>
        <taxon>Dinophyceae</taxon>
        <taxon>Suessiales</taxon>
        <taxon>Symbiodiniaceae</taxon>
        <taxon>Symbiodinium</taxon>
    </lineage>
</organism>
<evidence type="ECO:0000256" key="9">
    <source>
        <dbReference type="SAM" id="MobiDB-lite"/>
    </source>
</evidence>
<dbReference type="Gene3D" id="1.20.120.350">
    <property type="entry name" value="Voltage-gated potassium channels. Chain C"/>
    <property type="match status" value="1"/>
</dbReference>
<dbReference type="PROSITE" id="PS50222">
    <property type="entry name" value="EF_HAND_2"/>
    <property type="match status" value="1"/>
</dbReference>
<keyword evidence="7 10" id="KW-0472">Membrane</keyword>
<keyword evidence="4" id="KW-0106">Calcium</keyword>
<keyword evidence="3" id="KW-0677">Repeat</keyword>
<dbReference type="CDD" id="cd00051">
    <property type="entry name" value="EFh"/>
    <property type="match status" value="1"/>
</dbReference>
<feature type="repeat" description="ANK" evidence="8">
    <location>
        <begin position="736"/>
        <end position="768"/>
    </location>
</feature>
<evidence type="ECO:0000256" key="5">
    <source>
        <dbReference type="ARBA" id="ARBA00022989"/>
    </source>
</evidence>
<dbReference type="GO" id="GO:0005509">
    <property type="term" value="F:calcium ion binding"/>
    <property type="evidence" value="ECO:0007669"/>
    <property type="project" value="InterPro"/>
</dbReference>
<evidence type="ECO:0000256" key="8">
    <source>
        <dbReference type="PROSITE-ProRule" id="PRU00023"/>
    </source>
</evidence>
<evidence type="ECO:0000256" key="4">
    <source>
        <dbReference type="ARBA" id="ARBA00022837"/>
    </source>
</evidence>
<evidence type="ECO:0000256" key="10">
    <source>
        <dbReference type="SAM" id="Phobius"/>
    </source>
</evidence>
<dbReference type="Proteomes" id="UP000649617">
    <property type="component" value="Unassembled WGS sequence"/>
</dbReference>
<dbReference type="GO" id="GO:0005216">
    <property type="term" value="F:monoatomic ion channel activity"/>
    <property type="evidence" value="ECO:0007669"/>
    <property type="project" value="InterPro"/>
</dbReference>
<evidence type="ECO:0000256" key="6">
    <source>
        <dbReference type="ARBA" id="ARBA00023043"/>
    </source>
</evidence>
<dbReference type="InterPro" id="IPR027359">
    <property type="entry name" value="Volt_channel_dom_sf"/>
</dbReference>
<gene>
    <name evidence="12" type="primary">Scn11a</name>
    <name evidence="12" type="ORF">SPIL2461_LOCUS23342</name>
</gene>
<evidence type="ECO:0000256" key="7">
    <source>
        <dbReference type="ARBA" id="ARBA00023136"/>
    </source>
</evidence>
<dbReference type="SUPFAM" id="SSF47473">
    <property type="entry name" value="EF-hand"/>
    <property type="match status" value="1"/>
</dbReference>
<dbReference type="InterPro" id="IPR036770">
    <property type="entry name" value="Ankyrin_rpt-contain_sf"/>
</dbReference>
<feature type="transmembrane region" description="Helical" evidence="10">
    <location>
        <begin position="91"/>
        <end position="113"/>
    </location>
</feature>
<dbReference type="SUPFAM" id="SSF81324">
    <property type="entry name" value="Voltage-gated potassium channels"/>
    <property type="match status" value="1"/>
</dbReference>
<dbReference type="AlphaFoldDB" id="A0A812YQH5"/>
<dbReference type="PANTHER" id="PTHR24126">
    <property type="entry name" value="ANKYRIN REPEAT, PH AND SEC7 DOMAIN CONTAINING PROTEIN SECG-RELATED"/>
    <property type="match status" value="1"/>
</dbReference>
<evidence type="ECO:0000313" key="13">
    <source>
        <dbReference type="Proteomes" id="UP000649617"/>
    </source>
</evidence>
<dbReference type="Gene3D" id="1.25.40.20">
    <property type="entry name" value="Ankyrin repeat-containing domain"/>
    <property type="match status" value="1"/>
</dbReference>
<comment type="subcellular location">
    <subcellularLocation>
        <location evidence="1">Membrane</location>
        <topology evidence="1">Multi-pass membrane protein</topology>
    </subcellularLocation>
</comment>
<dbReference type="EMBL" id="CAJNIZ010048181">
    <property type="protein sequence ID" value="CAE7783915.1"/>
    <property type="molecule type" value="Genomic_DNA"/>
</dbReference>
<dbReference type="SUPFAM" id="SSF48403">
    <property type="entry name" value="Ankyrin repeat"/>
    <property type="match status" value="1"/>
</dbReference>
<dbReference type="PROSITE" id="PS50297">
    <property type="entry name" value="ANK_REP_REGION"/>
    <property type="match status" value="2"/>
</dbReference>
<feature type="transmembrane region" description="Helical" evidence="10">
    <location>
        <begin position="67"/>
        <end position="85"/>
    </location>
</feature>
<evidence type="ECO:0000259" key="11">
    <source>
        <dbReference type="PROSITE" id="PS50222"/>
    </source>
</evidence>
<dbReference type="SMART" id="SM00054">
    <property type="entry name" value="EFh"/>
    <property type="match status" value="2"/>
</dbReference>
<dbReference type="InterPro" id="IPR011992">
    <property type="entry name" value="EF-hand-dom_pair"/>
</dbReference>
<dbReference type="InterPro" id="IPR002110">
    <property type="entry name" value="Ankyrin_rpt"/>
</dbReference>
<dbReference type="Pfam" id="PF12796">
    <property type="entry name" value="Ank_2"/>
    <property type="match status" value="1"/>
</dbReference>
<name>A0A812YQH5_SYMPI</name>
<feature type="transmembrane region" description="Helical" evidence="10">
    <location>
        <begin position="173"/>
        <end position="195"/>
    </location>
</feature>
<dbReference type="PANTHER" id="PTHR24126:SF14">
    <property type="entry name" value="ANK_REP_REGION DOMAIN-CONTAINING PROTEIN"/>
    <property type="match status" value="1"/>
</dbReference>